<dbReference type="Pfam" id="PF14740">
    <property type="entry name" value="DUF4471"/>
    <property type="match status" value="1"/>
</dbReference>
<dbReference type="InterPro" id="IPR039304">
    <property type="entry name" value="DNAAF3"/>
</dbReference>
<comment type="function">
    <text evidence="6">Required for the assembly of axonemal inner and outer dynein arms. Involved in preassembly of dyneins into complexes before their transport into cilia.</text>
</comment>
<feature type="domain" description="DUF4470" evidence="8">
    <location>
        <begin position="15"/>
        <end position="121"/>
    </location>
</feature>
<dbReference type="Pfam" id="PF14737">
    <property type="entry name" value="DUF4470"/>
    <property type="match status" value="1"/>
</dbReference>
<feature type="domain" description="Dynein assembly factor 3 C-terminal" evidence="9">
    <location>
        <begin position="153"/>
        <end position="482"/>
    </location>
</feature>
<keyword evidence="3" id="KW-0970">Cilium biogenesis/degradation</keyword>
<name>A0A401SV25_CHIPU</name>
<dbReference type="OMA" id="MREGIYQ"/>
<dbReference type="GO" id="GO:0070286">
    <property type="term" value="P:axonemal dynein complex assembly"/>
    <property type="evidence" value="ECO:0007669"/>
    <property type="project" value="InterPro"/>
</dbReference>
<comment type="subcellular location">
    <subcellularLocation>
        <location evidence="4">Dynein axonemal particle</location>
    </subcellularLocation>
</comment>
<comment type="caution">
    <text evidence="10">The sequence shown here is derived from an EMBL/GenBank/DDBJ whole genome shotgun (WGS) entry which is preliminary data.</text>
</comment>
<evidence type="ECO:0000259" key="8">
    <source>
        <dbReference type="Pfam" id="PF14737"/>
    </source>
</evidence>
<proteinExistence type="inferred from homology"/>
<keyword evidence="2" id="KW-0963">Cytoplasm</keyword>
<dbReference type="PANTHER" id="PTHR22118:SF14">
    <property type="entry name" value="DYNEIN AXONEMAL ASSEMBLY FACTOR 3"/>
    <property type="match status" value="1"/>
</dbReference>
<dbReference type="PANTHER" id="PTHR22118">
    <property type="entry name" value="DYNEIN ASSEMBLY FACTOR 3, AXONEMAL"/>
    <property type="match status" value="1"/>
</dbReference>
<dbReference type="STRING" id="137246.A0A401SV25"/>
<dbReference type="AlphaFoldDB" id="A0A401SV25"/>
<evidence type="ECO:0000256" key="2">
    <source>
        <dbReference type="ARBA" id="ARBA00022490"/>
    </source>
</evidence>
<evidence type="ECO:0000256" key="6">
    <source>
        <dbReference type="ARBA" id="ARBA00025165"/>
    </source>
</evidence>
<evidence type="ECO:0000256" key="4">
    <source>
        <dbReference type="ARBA" id="ARBA00024190"/>
    </source>
</evidence>
<dbReference type="OrthoDB" id="538817at2759"/>
<evidence type="ECO:0000256" key="5">
    <source>
        <dbReference type="ARBA" id="ARBA00024431"/>
    </source>
</evidence>
<protein>
    <recommendedName>
        <fullName evidence="5">Dynein axonemal assembly factor 3</fullName>
    </recommendedName>
</protein>
<evidence type="ECO:0000259" key="9">
    <source>
        <dbReference type="Pfam" id="PF14740"/>
    </source>
</evidence>
<dbReference type="Proteomes" id="UP000287033">
    <property type="component" value="Unassembled WGS sequence"/>
</dbReference>
<dbReference type="EMBL" id="BEZZ01000577">
    <property type="protein sequence ID" value="GCC34196.1"/>
    <property type="molecule type" value="Genomic_DNA"/>
</dbReference>
<comment type="similarity">
    <text evidence="1">Belongs to the DNAAF3 family.</text>
</comment>
<evidence type="ECO:0000313" key="11">
    <source>
        <dbReference type="Proteomes" id="UP000287033"/>
    </source>
</evidence>
<dbReference type="InterPro" id="IPR027974">
    <property type="entry name" value="DUF4470"/>
</dbReference>
<evidence type="ECO:0000313" key="10">
    <source>
        <dbReference type="EMBL" id="GCC34196.1"/>
    </source>
</evidence>
<keyword evidence="11" id="KW-1185">Reference proteome</keyword>
<reference evidence="10 11" key="1">
    <citation type="journal article" date="2018" name="Nat. Ecol. Evol.">
        <title>Shark genomes provide insights into elasmobranch evolution and the origin of vertebrates.</title>
        <authorList>
            <person name="Hara Y"/>
            <person name="Yamaguchi K"/>
            <person name="Onimaru K"/>
            <person name="Kadota M"/>
            <person name="Koyanagi M"/>
            <person name="Keeley SD"/>
            <person name="Tatsumi K"/>
            <person name="Tanaka K"/>
            <person name="Motone F"/>
            <person name="Kageyama Y"/>
            <person name="Nozu R"/>
            <person name="Adachi N"/>
            <person name="Nishimura O"/>
            <person name="Nakagawa R"/>
            <person name="Tanegashima C"/>
            <person name="Kiyatake I"/>
            <person name="Matsumoto R"/>
            <person name="Murakumo K"/>
            <person name="Nishida K"/>
            <person name="Terakita A"/>
            <person name="Kuratani S"/>
            <person name="Sato K"/>
            <person name="Hyodo S Kuraku.S."/>
        </authorList>
    </citation>
    <scope>NUCLEOTIDE SEQUENCE [LARGE SCALE GENOMIC DNA]</scope>
</reference>
<organism evidence="10 11">
    <name type="scientific">Chiloscyllium punctatum</name>
    <name type="common">Brownbanded bambooshark</name>
    <name type="synonym">Hemiscyllium punctatum</name>
    <dbReference type="NCBI Taxonomy" id="137246"/>
    <lineage>
        <taxon>Eukaryota</taxon>
        <taxon>Metazoa</taxon>
        <taxon>Chordata</taxon>
        <taxon>Craniata</taxon>
        <taxon>Vertebrata</taxon>
        <taxon>Chondrichthyes</taxon>
        <taxon>Elasmobranchii</taxon>
        <taxon>Galeomorphii</taxon>
        <taxon>Galeoidea</taxon>
        <taxon>Orectolobiformes</taxon>
        <taxon>Hemiscylliidae</taxon>
        <taxon>Chiloscyllium</taxon>
    </lineage>
</organism>
<accession>A0A401SV25</accession>
<dbReference type="GO" id="GO:0120293">
    <property type="term" value="C:dynein axonemal particle"/>
    <property type="evidence" value="ECO:0007669"/>
    <property type="project" value="UniProtKB-SubCell"/>
</dbReference>
<feature type="region of interest" description="Disordered" evidence="7">
    <location>
        <begin position="338"/>
        <end position="361"/>
    </location>
</feature>
<evidence type="ECO:0000256" key="3">
    <source>
        <dbReference type="ARBA" id="ARBA00022794"/>
    </source>
</evidence>
<dbReference type="GO" id="GO:0044458">
    <property type="term" value="P:motile cilium assembly"/>
    <property type="evidence" value="ECO:0007669"/>
    <property type="project" value="TreeGrafter"/>
</dbReference>
<gene>
    <name evidence="10" type="ORF">chiPu_0012669</name>
</gene>
<sequence>MTACGSGEGFGAVAWWGFSPAMDFQEKGLTASLEALSSKEDSVPELNILMVGAGDSRHLLTTISRNHHWPRRKINFYIVENNLELLGRHLLFLTIALEPPEQMGLREKCELLLELFGNSLIRSQTATYLQDKANLFIHYITDLDFLHKKLPMIDMSGLKFKERDQLEAIFKFWRNPDQKIFQINRLWDMRNRQYLGNRYDSRIGVYDWDLHMKLYERGARIINNRQYYQWRDKGLAFEVREGLYDVPNKSLASGLLMNYKGEKVPARGYWGDIVTSPYIAFGIETEEQSLLKTANGVHVKTAQDISQYNITALLHELVAKEKYALPTEKATLHEITEEEEGGMENDSSNIKNESTHTHQHPEIVTEEGTMKQSNDLDDTNSSGGHCAAEYDSLPLPDVKIHFLPMNCVTELHKKSNYCERFNVIYFSCSMLHQLKPELKQIAALRATLIVELPKFILDLRKEVMTKFASRTIEMAKEAGFVPFGNIDEEKDSFARFELKDGP</sequence>
<evidence type="ECO:0000256" key="7">
    <source>
        <dbReference type="SAM" id="MobiDB-lite"/>
    </source>
</evidence>
<evidence type="ECO:0000256" key="1">
    <source>
        <dbReference type="ARBA" id="ARBA00010449"/>
    </source>
</evidence>
<dbReference type="InterPro" id="IPR028235">
    <property type="entry name" value="DNAAF3_C"/>
</dbReference>